<reference evidence="1 2" key="2">
    <citation type="submission" date="2017-04" db="EMBL/GenBank/DDBJ databases">
        <title>CpG methylation of centromeres and impact of large insertions on vertebrate speciation.</title>
        <authorList>
            <person name="Ichikawa K."/>
            <person name="Yoshimura J."/>
            <person name="Morishita S."/>
        </authorList>
    </citation>
    <scope>NUCLEOTIDE SEQUENCE</scope>
    <source>
        <strain evidence="1 2">HNI</strain>
    </source>
</reference>
<protein>
    <submittedName>
        <fullName evidence="1">Uncharacterized protein</fullName>
    </submittedName>
</protein>
<organism evidence="1 2">
    <name type="scientific">Oryzias latipes</name>
    <name type="common">Japanese rice fish</name>
    <name type="synonym">Japanese killifish</name>
    <dbReference type="NCBI Taxonomy" id="8090"/>
    <lineage>
        <taxon>Eukaryota</taxon>
        <taxon>Metazoa</taxon>
        <taxon>Chordata</taxon>
        <taxon>Craniata</taxon>
        <taxon>Vertebrata</taxon>
        <taxon>Euteleostomi</taxon>
        <taxon>Actinopterygii</taxon>
        <taxon>Neopterygii</taxon>
        <taxon>Teleostei</taxon>
        <taxon>Neoteleostei</taxon>
        <taxon>Acanthomorphata</taxon>
        <taxon>Ovalentaria</taxon>
        <taxon>Atherinomorphae</taxon>
        <taxon>Beloniformes</taxon>
        <taxon>Adrianichthyidae</taxon>
        <taxon>Oryziinae</taxon>
        <taxon>Oryzias</taxon>
    </lineage>
</organism>
<reference evidence="1" key="3">
    <citation type="submission" date="2025-08" db="UniProtKB">
        <authorList>
            <consortium name="Ensembl"/>
        </authorList>
    </citation>
    <scope>IDENTIFICATION</scope>
    <source>
        <strain evidence="1">HNI</strain>
    </source>
</reference>
<proteinExistence type="predicted"/>
<reference key="1">
    <citation type="journal article" date="2007" name="Nature">
        <title>The medaka draft genome and insights into vertebrate genome evolution.</title>
        <authorList>
            <person name="Kasahara M."/>
            <person name="Naruse K."/>
            <person name="Sasaki S."/>
            <person name="Nakatani Y."/>
            <person name="Qu W."/>
            <person name="Ahsan B."/>
            <person name="Yamada T."/>
            <person name="Nagayasu Y."/>
            <person name="Doi K."/>
            <person name="Kasai Y."/>
            <person name="Jindo T."/>
            <person name="Kobayashi D."/>
            <person name="Shimada A."/>
            <person name="Toyoda A."/>
            <person name="Kuroki Y."/>
            <person name="Fujiyama A."/>
            <person name="Sasaki T."/>
            <person name="Shimizu A."/>
            <person name="Asakawa S."/>
            <person name="Shimizu N."/>
            <person name="Hashimoto S."/>
            <person name="Yang J."/>
            <person name="Lee Y."/>
            <person name="Matsushima K."/>
            <person name="Sugano S."/>
            <person name="Sakaizumi M."/>
            <person name="Narita T."/>
            <person name="Ohishi K."/>
            <person name="Haga S."/>
            <person name="Ohta F."/>
            <person name="Nomoto H."/>
            <person name="Nogata K."/>
            <person name="Morishita T."/>
            <person name="Endo T."/>
            <person name="Shin-I T."/>
            <person name="Takeda H."/>
            <person name="Morishita S."/>
            <person name="Kohara Y."/>
        </authorList>
    </citation>
    <scope>NUCLEOTIDE SEQUENCE [LARGE SCALE GENOMIC DNA]</scope>
    <source>
        <strain>Hd-rR</strain>
    </source>
</reference>
<dbReference type="Ensembl" id="ENSORLT00020007371.1">
    <property type="protein sequence ID" value="ENSORLP00020024271.1"/>
    <property type="gene ID" value="ENSORLG00020005589.1"/>
</dbReference>
<accession>A0A3P9LU74</accession>
<sequence length="53" mass="6168">MGELFQCPFGHKNSGHLHSWKADGFGPDHSRCLRKRRLLYLWGSEGVFHQQKS</sequence>
<evidence type="ECO:0000313" key="2">
    <source>
        <dbReference type="Proteomes" id="UP000265180"/>
    </source>
</evidence>
<evidence type="ECO:0000313" key="1">
    <source>
        <dbReference type="Ensembl" id="ENSORLP00020024271.1"/>
    </source>
</evidence>
<reference evidence="1" key="4">
    <citation type="submission" date="2025-09" db="UniProtKB">
        <authorList>
            <consortium name="Ensembl"/>
        </authorList>
    </citation>
    <scope>IDENTIFICATION</scope>
    <source>
        <strain evidence="1">HNI</strain>
    </source>
</reference>
<dbReference type="AlphaFoldDB" id="A0A3P9LU74"/>
<dbReference type="Proteomes" id="UP000265180">
    <property type="component" value="Chromosome 6"/>
</dbReference>
<name>A0A3P9LU74_ORYLA</name>